<dbReference type="CDD" id="cd00093">
    <property type="entry name" value="HTH_XRE"/>
    <property type="match status" value="1"/>
</dbReference>
<accession>A0A0R3JXL2</accession>
<organism evidence="3 4">
    <name type="scientific">Caloramator mitchellensis</name>
    <dbReference type="NCBI Taxonomy" id="908809"/>
    <lineage>
        <taxon>Bacteria</taxon>
        <taxon>Bacillati</taxon>
        <taxon>Bacillota</taxon>
        <taxon>Clostridia</taxon>
        <taxon>Eubacteriales</taxon>
        <taxon>Clostridiaceae</taxon>
        <taxon>Caloramator</taxon>
    </lineage>
</organism>
<dbReference type="SUPFAM" id="SSF47413">
    <property type="entry name" value="lambda repressor-like DNA-binding domains"/>
    <property type="match status" value="1"/>
</dbReference>
<name>A0A0R3JXL2_CALMK</name>
<gene>
    <name evidence="3" type="primary">xre</name>
    <name evidence="3" type="ORF">ABG79_02358</name>
</gene>
<dbReference type="Gene3D" id="1.10.260.40">
    <property type="entry name" value="lambda repressor-like DNA-binding domains"/>
    <property type="match status" value="1"/>
</dbReference>
<dbReference type="InterPro" id="IPR010982">
    <property type="entry name" value="Lambda_DNA-bd_dom_sf"/>
</dbReference>
<dbReference type="AlphaFoldDB" id="A0A0R3JXL2"/>
<dbReference type="Pfam" id="PF01381">
    <property type="entry name" value="HTH_3"/>
    <property type="match status" value="1"/>
</dbReference>
<dbReference type="GO" id="GO:0003677">
    <property type="term" value="F:DNA binding"/>
    <property type="evidence" value="ECO:0007669"/>
    <property type="project" value="UniProtKB-KW"/>
</dbReference>
<dbReference type="Proteomes" id="UP000052015">
    <property type="component" value="Unassembled WGS sequence"/>
</dbReference>
<keyword evidence="1" id="KW-0238">DNA-binding</keyword>
<evidence type="ECO:0000256" key="1">
    <source>
        <dbReference type="ARBA" id="ARBA00023125"/>
    </source>
</evidence>
<reference evidence="3 4" key="1">
    <citation type="submission" date="2015-09" db="EMBL/GenBank/DDBJ databases">
        <title>Draft genome sequence of a Caloramator mitchellensis, a moderate thermophile from the Great Artesian Basin of Australia.</title>
        <authorList>
            <person name="Patel B.K."/>
        </authorList>
    </citation>
    <scope>NUCLEOTIDE SEQUENCE [LARGE SCALE GENOMIC DNA]</scope>
    <source>
        <strain evidence="3 4">VF08</strain>
    </source>
</reference>
<proteinExistence type="predicted"/>
<dbReference type="EMBL" id="LKHP01000024">
    <property type="protein sequence ID" value="KRQ85844.1"/>
    <property type="molecule type" value="Genomic_DNA"/>
</dbReference>
<keyword evidence="4" id="KW-1185">Reference proteome</keyword>
<comment type="caution">
    <text evidence="3">The sequence shown here is derived from an EMBL/GenBank/DDBJ whole genome shotgun (WGS) entry which is preliminary data.</text>
</comment>
<evidence type="ECO:0000259" key="2">
    <source>
        <dbReference type="PROSITE" id="PS50943"/>
    </source>
</evidence>
<feature type="domain" description="HTH cro/C1-type" evidence="2">
    <location>
        <begin position="6"/>
        <end position="59"/>
    </location>
</feature>
<dbReference type="STRING" id="908809.ABG79_02358"/>
<protein>
    <submittedName>
        <fullName evidence="3">HTH-type transcriptional regulator Xre</fullName>
    </submittedName>
</protein>
<dbReference type="PROSITE" id="PS50943">
    <property type="entry name" value="HTH_CROC1"/>
    <property type="match status" value="1"/>
</dbReference>
<evidence type="ECO:0000313" key="4">
    <source>
        <dbReference type="Proteomes" id="UP000052015"/>
    </source>
</evidence>
<dbReference type="SMART" id="SM00530">
    <property type="entry name" value="HTH_XRE"/>
    <property type="match status" value="1"/>
</dbReference>
<evidence type="ECO:0000313" key="3">
    <source>
        <dbReference type="EMBL" id="KRQ85844.1"/>
    </source>
</evidence>
<dbReference type="PANTHER" id="PTHR46558">
    <property type="entry name" value="TRACRIPTIONAL REGULATORY PROTEIN-RELATED-RELATED"/>
    <property type="match status" value="1"/>
</dbReference>
<dbReference type="InterPro" id="IPR001387">
    <property type="entry name" value="Cro/C1-type_HTH"/>
</dbReference>
<sequence length="287" mass="33937">MFSQRLKELREEKMITQAKLAEEIGVTPQNISYFEKGREPSYDILIKLADYFGVTTDYLIGRSPYKTTEEEFVIKNLEEKYNLNQFDDCIYVNNESKVILNKIITSKIEPLYKNLIMFVRKHLFFKDMDNTNEKLELNNIFEMLIGDLSSLFEKIIELSKNDYYFYALYPNLIKLHLNNSPIPFELEQKVNKITAMEEIPKINHYFIEEIRPLLDIIYADLLEMFSFYNVNVSSNANDLFSFISDYFTKMSDKDKNFADKVIKNIMDKKFSNTTSTNEIEVDNNIPF</sequence>
<dbReference type="PANTHER" id="PTHR46558:SF11">
    <property type="entry name" value="HTH-TYPE TRANSCRIPTIONAL REGULATOR XRE"/>
    <property type="match status" value="1"/>
</dbReference>